<dbReference type="Proteomes" id="UP000253934">
    <property type="component" value="Unassembled WGS sequence"/>
</dbReference>
<reference evidence="1" key="1">
    <citation type="submission" date="2018-04" db="EMBL/GenBank/DDBJ databases">
        <title>Draft genome sequence of the Candidatus Spirobacillus cienkowskii, a pathogen of freshwater Daphnia species, reconstructed from hemolymph metagenomic reads.</title>
        <authorList>
            <person name="Bresciani L."/>
            <person name="Lemos L.N."/>
            <person name="Wale N."/>
            <person name="Lin J.Y."/>
            <person name="Fernandes G.R."/>
            <person name="Duffy M.A."/>
            <person name="Rodrigues J.M."/>
        </authorList>
    </citation>
    <scope>NUCLEOTIDE SEQUENCE [LARGE SCALE GENOMIC DNA]</scope>
    <source>
        <strain evidence="1">Binning01</strain>
    </source>
</reference>
<gene>
    <name evidence="1" type="ORF">DCC88_11440</name>
</gene>
<evidence type="ECO:0000313" key="2">
    <source>
        <dbReference type="Proteomes" id="UP000253934"/>
    </source>
</evidence>
<proteinExistence type="predicted"/>
<dbReference type="AlphaFoldDB" id="A0A369KP89"/>
<evidence type="ECO:0000313" key="1">
    <source>
        <dbReference type="EMBL" id="RDB35180.1"/>
    </source>
</evidence>
<accession>A0A369KP89</accession>
<name>A0A369KP89_9BACT</name>
<sequence length="213" mass="23643">MQSVFLFYTQAELGAPGYLSRTGEQGAETLAETVFSFLTEGFGINIEQNFEKRSTSLSQDEIWKSFKDSNSFAHALSASSDFYQDVLIVAGSHSRTLKTSEYIAKILALPVSVDDRLDKYINPNYQSGTLIDGLNNLVKVLPSVKSPKVILVATSLMSIVEWVKSLKLKNYSNDFEKILMHSSENDTIPSVLIAGFTNEAGKEEWLIDLPELS</sequence>
<protein>
    <submittedName>
        <fullName evidence="1">Uncharacterized protein</fullName>
    </submittedName>
</protein>
<keyword evidence="2" id="KW-1185">Reference proteome</keyword>
<organism evidence="1 2">
    <name type="scientific">Spirobacillus cienkowskii</name>
    <dbReference type="NCBI Taxonomy" id="495820"/>
    <lineage>
        <taxon>Bacteria</taxon>
        <taxon>Pseudomonadati</taxon>
        <taxon>Bdellovibrionota</taxon>
        <taxon>Oligoflexia</taxon>
        <taxon>Silvanigrellales</taxon>
        <taxon>Spirobacillus</taxon>
    </lineage>
</organism>
<comment type="caution">
    <text evidence="1">The sequence shown here is derived from an EMBL/GenBank/DDBJ whole genome shotgun (WGS) entry which is preliminary data.</text>
</comment>
<dbReference type="EMBL" id="QOVW01000098">
    <property type="protein sequence ID" value="RDB35180.1"/>
    <property type="molecule type" value="Genomic_DNA"/>
</dbReference>